<comment type="catalytic activity">
    <reaction evidence="12 14">
        <text>DNA(n) + a 2'-deoxyribonucleoside 5'-triphosphate = DNA(n+1) + diphosphate</text>
        <dbReference type="Rhea" id="RHEA:22508"/>
        <dbReference type="Rhea" id="RHEA-COMP:17339"/>
        <dbReference type="Rhea" id="RHEA-COMP:17340"/>
        <dbReference type="ChEBI" id="CHEBI:33019"/>
        <dbReference type="ChEBI" id="CHEBI:61560"/>
        <dbReference type="ChEBI" id="CHEBI:173112"/>
        <dbReference type="EC" id="2.7.7.7"/>
    </reaction>
</comment>
<dbReference type="Gene3D" id="3.40.50.10190">
    <property type="entry name" value="BRCT domain"/>
    <property type="match status" value="1"/>
</dbReference>
<evidence type="ECO:0000256" key="5">
    <source>
        <dbReference type="ARBA" id="ARBA00022695"/>
    </source>
</evidence>
<evidence type="ECO:0000256" key="14">
    <source>
        <dbReference type="RuleBase" id="RU366014"/>
    </source>
</evidence>
<sequence>MSGLLSAKPKLKRDENETIKKRSREKKNKEKPKQMTPEEYAQMLMDKVNSGAHGIGHKKYVKFLAGKNLFYTGGDMHHATERTRGRMEIIVRYGGNLLPKYDESVVTHIVTDAQIRPTLRALGLKNLDDIPDHIPTVRWSWIVSAIGRTPSAAKGSVNVRMDEVWLHAAFSKRIDAGIPRVRSKTSLKGKAVEDSDMNKNPVQDDGSDSDGNIEEPLGAGVQPSAPLFGLPATSHDQRPSFKQTTPPQQSTTDSQDPLAEYYPKAKAELDSEWSRHVDAEGSDLASDYEPIDTPLPKRGWTCDNKDTMKQSCANQDIIDKLQELMELHKSRPGEEDRWRVYSYSKCIRALRHYPRRIKSFTEACSIRGVGEKTALKVMEIIKTGQLRRIEYENTDDIKVTRLFQGIYGAGVYQVCSCTKAELIRCSGQSTAFKWYAAGCRTLDDLLAGKGGIKLTEQQEIGIKFYDDINSRMPREEARAIFNSIKLIALRIDSKLVVEIMGSYRRGKSDCGDIDILITRPTDDGKTHAGIEHDPHPFHNALRKVPGVLRQLLAELHSARILTEDLALPEDPNDLEATYRGLCCLPGVYSKRRRIDFLMVPWCSRGAALLYFTGDDIFNRAIRMKANVMGYSLNQRGLFAGVVRDPHDRRVKTNPGTLIAAETEEEIFKILAVPWQEPHERVRG</sequence>
<keyword evidence="7 14" id="KW-0227">DNA damage</keyword>
<keyword evidence="9" id="KW-0238">DNA-binding</keyword>
<keyword evidence="14" id="KW-0539">Nucleus</keyword>
<keyword evidence="6" id="KW-0235">DNA replication</keyword>
<dbReference type="InterPro" id="IPR002008">
    <property type="entry name" value="DNA_pol_X_beta-like"/>
</dbReference>
<reference evidence="17 18" key="1">
    <citation type="submission" date="2014-02" db="EMBL/GenBank/DDBJ databases">
        <title>Transposable element dynamics among asymbiotic and ectomycorrhizal Amanita fungi.</title>
        <authorList>
            <consortium name="DOE Joint Genome Institute"/>
            <person name="Hess J."/>
            <person name="Skrede I."/>
            <person name="Wolfe B."/>
            <person name="LaButti K."/>
            <person name="Ohm R.A."/>
            <person name="Grigoriev I.V."/>
            <person name="Pringle A."/>
        </authorList>
    </citation>
    <scope>NUCLEOTIDE SEQUENCE [LARGE SCALE GENOMIC DNA]</scope>
    <source>
        <strain evidence="17 18">SKay4041</strain>
    </source>
</reference>
<dbReference type="PANTHER" id="PTHR11276">
    <property type="entry name" value="DNA POLYMERASE TYPE-X FAMILY MEMBER"/>
    <property type="match status" value="1"/>
</dbReference>
<dbReference type="EMBL" id="KZ302011">
    <property type="protein sequence ID" value="PFH50099.1"/>
    <property type="molecule type" value="Genomic_DNA"/>
</dbReference>
<evidence type="ECO:0000256" key="8">
    <source>
        <dbReference type="ARBA" id="ARBA00022932"/>
    </source>
</evidence>
<keyword evidence="3" id="KW-0237">DNA synthesis</keyword>
<dbReference type="InterPro" id="IPR010996">
    <property type="entry name" value="HHH_MUS81"/>
</dbReference>
<evidence type="ECO:0000256" key="12">
    <source>
        <dbReference type="ARBA" id="ARBA00049244"/>
    </source>
</evidence>
<evidence type="ECO:0000256" key="3">
    <source>
        <dbReference type="ARBA" id="ARBA00022634"/>
    </source>
</evidence>
<evidence type="ECO:0000256" key="13">
    <source>
        <dbReference type="PIRSR" id="PIRSR622312-50"/>
    </source>
</evidence>
<dbReference type="GO" id="GO:0005634">
    <property type="term" value="C:nucleus"/>
    <property type="evidence" value="ECO:0007669"/>
    <property type="project" value="UniProtKB-SubCell"/>
</dbReference>
<dbReference type="InterPro" id="IPR028207">
    <property type="entry name" value="DNA_pol_B_palm_palm"/>
</dbReference>
<evidence type="ECO:0000256" key="1">
    <source>
        <dbReference type="ARBA" id="ARBA00001936"/>
    </source>
</evidence>
<dbReference type="AlphaFoldDB" id="A0A2A9NHL5"/>
<dbReference type="GO" id="GO:0006303">
    <property type="term" value="P:double-strand break repair via nonhomologous end joining"/>
    <property type="evidence" value="ECO:0007669"/>
    <property type="project" value="TreeGrafter"/>
</dbReference>
<dbReference type="SMART" id="SM00483">
    <property type="entry name" value="POLXc"/>
    <property type="match status" value="1"/>
</dbReference>
<comment type="subcellular location">
    <subcellularLocation>
        <location evidence="14">Nucleus</location>
    </subcellularLocation>
</comment>
<evidence type="ECO:0000256" key="15">
    <source>
        <dbReference type="SAM" id="MobiDB-lite"/>
    </source>
</evidence>
<evidence type="ECO:0000313" key="18">
    <source>
        <dbReference type="Proteomes" id="UP000242287"/>
    </source>
</evidence>
<dbReference type="FunFam" id="1.10.150.110:FF:000005">
    <property type="entry name" value="DNA polymerase POL4"/>
    <property type="match status" value="1"/>
</dbReference>
<dbReference type="InterPro" id="IPR002054">
    <property type="entry name" value="DNA-dir_DNA_pol_X"/>
</dbReference>
<dbReference type="GO" id="GO:0003887">
    <property type="term" value="F:DNA-directed DNA polymerase activity"/>
    <property type="evidence" value="ECO:0007669"/>
    <property type="project" value="UniProtKB-UniRule"/>
</dbReference>
<feature type="domain" description="BRCT" evidence="16">
    <location>
        <begin position="59"/>
        <end position="146"/>
    </location>
</feature>
<dbReference type="PANTHER" id="PTHR11276:SF28">
    <property type="entry name" value="DNA POLYMERASE LAMBDA"/>
    <property type="match status" value="1"/>
</dbReference>
<comment type="cofactor">
    <cofactor evidence="1">
        <name>Mn(2+)</name>
        <dbReference type="ChEBI" id="CHEBI:29035"/>
    </cofactor>
</comment>
<evidence type="ECO:0000256" key="9">
    <source>
        <dbReference type="ARBA" id="ARBA00023125"/>
    </source>
</evidence>
<evidence type="ECO:0000256" key="11">
    <source>
        <dbReference type="ARBA" id="ARBA00023239"/>
    </source>
</evidence>
<dbReference type="Pfam" id="PF14791">
    <property type="entry name" value="DNA_pol_B_thumb"/>
    <property type="match status" value="1"/>
</dbReference>
<dbReference type="PROSITE" id="PS00522">
    <property type="entry name" value="DNA_POLYMERASE_X"/>
    <property type="match status" value="1"/>
</dbReference>
<dbReference type="SUPFAM" id="SSF47802">
    <property type="entry name" value="DNA polymerase beta, N-terminal domain-like"/>
    <property type="match status" value="1"/>
</dbReference>
<dbReference type="InterPro" id="IPR022312">
    <property type="entry name" value="DNA_pol_X"/>
</dbReference>
<feature type="region of interest" description="Disordered" evidence="15">
    <location>
        <begin position="1"/>
        <end position="37"/>
    </location>
</feature>
<dbReference type="InterPro" id="IPR043519">
    <property type="entry name" value="NT_sf"/>
</dbReference>
<dbReference type="InterPro" id="IPR036420">
    <property type="entry name" value="BRCT_dom_sf"/>
</dbReference>
<dbReference type="Gene3D" id="1.10.150.110">
    <property type="entry name" value="DNA polymerase beta, N-terminal domain-like"/>
    <property type="match status" value="1"/>
</dbReference>
<dbReference type="PRINTS" id="PR00869">
    <property type="entry name" value="DNAPOLX"/>
</dbReference>
<dbReference type="OrthoDB" id="205514at2759"/>
<comment type="similarity">
    <text evidence="2 14">Belongs to the DNA polymerase type-X family.</text>
</comment>
<dbReference type="Gene3D" id="3.30.210.10">
    <property type="entry name" value="DNA polymerase, thumb domain"/>
    <property type="match status" value="1"/>
</dbReference>
<name>A0A2A9NHL5_9AGAR</name>
<accession>A0A2A9NHL5</accession>
<dbReference type="Gene3D" id="1.10.150.20">
    <property type="entry name" value="5' to 3' exonuclease, C-terminal subdomain"/>
    <property type="match status" value="1"/>
</dbReference>
<dbReference type="GO" id="GO:0006260">
    <property type="term" value="P:DNA replication"/>
    <property type="evidence" value="ECO:0007669"/>
    <property type="project" value="UniProtKB-KW"/>
</dbReference>
<keyword evidence="8 14" id="KW-0239">DNA-directed DNA polymerase</keyword>
<protein>
    <recommendedName>
        <fullName evidence="14">DNA polymerase</fullName>
        <ecNumber evidence="14">2.7.7.7</ecNumber>
    </recommendedName>
</protein>
<feature type="region of interest" description="Disordered" evidence="15">
    <location>
        <begin position="183"/>
        <end position="256"/>
    </location>
</feature>
<gene>
    <name evidence="17" type="ORF">AMATHDRAFT_145957</name>
</gene>
<keyword evidence="5 14" id="KW-0548">Nucleotidyltransferase</keyword>
<dbReference type="InterPro" id="IPR037160">
    <property type="entry name" value="DNA_Pol_thumb_sf"/>
</dbReference>
<dbReference type="SUPFAM" id="SSF81301">
    <property type="entry name" value="Nucleotidyltransferase"/>
    <property type="match status" value="1"/>
</dbReference>
<feature type="compositionally biased region" description="Low complexity" evidence="15">
    <location>
        <begin position="243"/>
        <end position="256"/>
    </location>
</feature>
<organism evidence="17 18">
    <name type="scientific">Amanita thiersii Skay4041</name>
    <dbReference type="NCBI Taxonomy" id="703135"/>
    <lineage>
        <taxon>Eukaryota</taxon>
        <taxon>Fungi</taxon>
        <taxon>Dikarya</taxon>
        <taxon>Basidiomycota</taxon>
        <taxon>Agaricomycotina</taxon>
        <taxon>Agaricomycetes</taxon>
        <taxon>Agaricomycetidae</taxon>
        <taxon>Agaricales</taxon>
        <taxon>Pluteineae</taxon>
        <taxon>Amanitaceae</taxon>
        <taxon>Amanita</taxon>
    </lineage>
</organism>
<dbReference type="PRINTS" id="PR00870">
    <property type="entry name" value="DNAPOLXBETA"/>
</dbReference>
<dbReference type="GO" id="GO:0046872">
    <property type="term" value="F:metal ion binding"/>
    <property type="evidence" value="ECO:0007669"/>
    <property type="project" value="UniProtKB-UniRule"/>
</dbReference>
<comment type="function">
    <text evidence="14">DNA polymerase that functions in several pathways of DNA repair. Involved in base excision repair (BER) responsible for repair of lesions that give rise to abasic (AP) sites in DNA. Also contributes to DNA double-strand break repair by non-homologous end joining and homologous recombination. Has both template-dependent and template-independent (terminal transferase) DNA polymerase activities. Has also a 5'-deoxyribose-5-phosphate lyase (dRP lyase) activity.</text>
</comment>
<dbReference type="InterPro" id="IPR029398">
    <property type="entry name" value="PolB_thumb"/>
</dbReference>
<keyword evidence="4 14" id="KW-0808">Transferase</keyword>
<dbReference type="Pfam" id="PF14792">
    <property type="entry name" value="DNA_pol_B_palm"/>
    <property type="match status" value="1"/>
</dbReference>
<evidence type="ECO:0000256" key="2">
    <source>
        <dbReference type="ARBA" id="ARBA00008323"/>
    </source>
</evidence>
<dbReference type="Proteomes" id="UP000242287">
    <property type="component" value="Unassembled WGS sequence"/>
</dbReference>
<keyword evidence="10 14" id="KW-0234">DNA repair</keyword>
<dbReference type="GO" id="GO:0003677">
    <property type="term" value="F:DNA binding"/>
    <property type="evidence" value="ECO:0007669"/>
    <property type="project" value="UniProtKB-UniRule"/>
</dbReference>
<evidence type="ECO:0000259" key="16">
    <source>
        <dbReference type="PROSITE" id="PS50172"/>
    </source>
</evidence>
<feature type="active site" description="Nucleophile; Schiff-base intermediate with DNA; for 5'-dRP lyase activity" evidence="13">
    <location>
        <position position="376"/>
    </location>
</feature>
<evidence type="ECO:0000256" key="6">
    <source>
        <dbReference type="ARBA" id="ARBA00022705"/>
    </source>
</evidence>
<dbReference type="STRING" id="703135.A0A2A9NHL5"/>
<dbReference type="SUPFAM" id="SSF81585">
    <property type="entry name" value="PsbU/PolX domain-like"/>
    <property type="match status" value="1"/>
</dbReference>
<keyword evidence="11" id="KW-0456">Lyase</keyword>
<dbReference type="InterPro" id="IPR001357">
    <property type="entry name" value="BRCT_dom"/>
</dbReference>
<dbReference type="Pfam" id="PF10391">
    <property type="entry name" value="DNA_pol_lambd_f"/>
    <property type="match status" value="1"/>
</dbReference>
<evidence type="ECO:0000256" key="4">
    <source>
        <dbReference type="ARBA" id="ARBA00022679"/>
    </source>
</evidence>
<dbReference type="Gene3D" id="3.30.460.10">
    <property type="entry name" value="Beta Polymerase, domain 2"/>
    <property type="match status" value="1"/>
</dbReference>
<evidence type="ECO:0000313" key="17">
    <source>
        <dbReference type="EMBL" id="PFH50099.1"/>
    </source>
</evidence>
<evidence type="ECO:0000256" key="7">
    <source>
        <dbReference type="ARBA" id="ARBA00022763"/>
    </source>
</evidence>
<dbReference type="InterPro" id="IPR018944">
    <property type="entry name" value="DNA_pol_lambd_fingers_domain"/>
</dbReference>
<dbReference type="InterPro" id="IPR027421">
    <property type="entry name" value="DNA_pol_lamdba_lyase_dom_sf"/>
</dbReference>
<dbReference type="InterPro" id="IPR019843">
    <property type="entry name" value="DNA_pol-X_BS"/>
</dbReference>
<proteinExistence type="inferred from homology"/>
<dbReference type="EC" id="2.7.7.7" evidence="14"/>
<evidence type="ECO:0000256" key="10">
    <source>
        <dbReference type="ARBA" id="ARBA00023204"/>
    </source>
</evidence>
<dbReference type="PROSITE" id="PS50172">
    <property type="entry name" value="BRCT"/>
    <property type="match status" value="1"/>
</dbReference>
<keyword evidence="18" id="KW-1185">Reference proteome</keyword>
<dbReference type="CDD" id="cd00141">
    <property type="entry name" value="NT_POLXc"/>
    <property type="match status" value="1"/>
</dbReference>
<dbReference type="GO" id="GO:0016829">
    <property type="term" value="F:lyase activity"/>
    <property type="evidence" value="ECO:0007669"/>
    <property type="project" value="UniProtKB-KW"/>
</dbReference>
<dbReference type="Pfam" id="PF14716">
    <property type="entry name" value="HHH_8"/>
    <property type="match status" value="1"/>
</dbReference>